<reference evidence="4 5" key="1">
    <citation type="submission" date="2012-05" db="EMBL/GenBank/DDBJ databases">
        <authorList>
            <person name="Weinstock G."/>
            <person name="Sodergren E."/>
            <person name="Lobos E.A."/>
            <person name="Fulton L."/>
            <person name="Fulton R."/>
            <person name="Courtney L."/>
            <person name="Fronick C."/>
            <person name="O'Laughlin M."/>
            <person name="Godfrey J."/>
            <person name="Wilson R.M."/>
            <person name="Miner T."/>
            <person name="Farmer C."/>
            <person name="Delehaunty K."/>
            <person name="Cordes M."/>
            <person name="Minx P."/>
            <person name="Tomlinson C."/>
            <person name="Chen J."/>
            <person name="Wollam A."/>
            <person name="Pepin K.H."/>
            <person name="Bhonagiri V."/>
            <person name="Zhang X."/>
            <person name="Suruliraj S."/>
            <person name="Warren W."/>
            <person name="Mitreva M."/>
            <person name="Mardis E.R."/>
            <person name="Wilson R.K."/>
        </authorList>
    </citation>
    <scope>NUCLEOTIDE SEQUENCE [LARGE SCALE GENOMIC DNA]</scope>
    <source>
        <strain evidence="4 5">DSM 1785</strain>
    </source>
</reference>
<keyword evidence="1 3" id="KW-0808">Transferase</keyword>
<dbReference type="STRING" id="545697.HMPREF0216_00767"/>
<dbReference type="EMBL" id="AMEZ01000024">
    <property type="protein sequence ID" value="EKY28416.1"/>
    <property type="molecule type" value="Genomic_DNA"/>
</dbReference>
<dbReference type="Proteomes" id="UP000010420">
    <property type="component" value="Unassembled WGS sequence"/>
</dbReference>
<sequence length="143" mass="16120">MNNTDRRDAEMPYISDSSVMEEQRITRRLVQELNTSDRGDFENIKPISRNSTYEYGIKVEIGNNVWIGGNVVITPGVTIGDNVVIGAGSVVTKDIPANVIAAGNPCRVIREITEDDKRYYYKNREFDEESWKVIQGEGSSESR</sequence>
<dbReference type="InterPro" id="IPR001451">
    <property type="entry name" value="Hexapep"/>
</dbReference>
<dbReference type="Pfam" id="PF00132">
    <property type="entry name" value="Hexapep"/>
    <property type="match status" value="1"/>
</dbReference>
<keyword evidence="5" id="KW-1185">Reference proteome</keyword>
<dbReference type="eggNOG" id="COG0110">
    <property type="taxonomic scope" value="Bacteria"/>
</dbReference>
<dbReference type="InterPro" id="IPR018357">
    <property type="entry name" value="Hexapep_transf_CS"/>
</dbReference>
<keyword evidence="2" id="KW-0677">Repeat</keyword>
<evidence type="ECO:0000313" key="5">
    <source>
        <dbReference type="Proteomes" id="UP000010420"/>
    </source>
</evidence>
<dbReference type="AlphaFoldDB" id="L1QKF4"/>
<keyword evidence="3" id="KW-0012">Acyltransferase</keyword>
<evidence type="ECO:0000256" key="2">
    <source>
        <dbReference type="ARBA" id="ARBA00022737"/>
    </source>
</evidence>
<dbReference type="GO" id="GO:0008870">
    <property type="term" value="F:galactoside O-acetyltransferase activity"/>
    <property type="evidence" value="ECO:0007669"/>
    <property type="project" value="TreeGrafter"/>
</dbReference>
<dbReference type="PROSITE" id="PS00101">
    <property type="entry name" value="HEXAPEP_TRANSFERASES"/>
    <property type="match status" value="1"/>
</dbReference>
<evidence type="ECO:0000256" key="3">
    <source>
        <dbReference type="RuleBase" id="RU367021"/>
    </source>
</evidence>
<comment type="caution">
    <text evidence="4">The sequence shown here is derived from an EMBL/GenBank/DDBJ whole genome shotgun (WGS) entry which is preliminary data.</text>
</comment>
<gene>
    <name evidence="4" type="ORF">HMPREF0216_00767</name>
</gene>
<name>L1QKF4_9CLOT</name>
<dbReference type="OrthoDB" id="9801697at2"/>
<organism evidence="4 5">
    <name type="scientific">Clostridium celatum DSM 1785</name>
    <dbReference type="NCBI Taxonomy" id="545697"/>
    <lineage>
        <taxon>Bacteria</taxon>
        <taxon>Bacillati</taxon>
        <taxon>Bacillota</taxon>
        <taxon>Clostridia</taxon>
        <taxon>Eubacteriales</taxon>
        <taxon>Clostridiaceae</taxon>
        <taxon>Clostridium</taxon>
    </lineage>
</organism>
<dbReference type="InterPro" id="IPR039369">
    <property type="entry name" value="LacA-like"/>
</dbReference>
<dbReference type="Gene3D" id="2.160.10.10">
    <property type="entry name" value="Hexapeptide repeat proteins"/>
    <property type="match status" value="1"/>
</dbReference>
<dbReference type="PATRIC" id="fig|545697.3.peg.754"/>
<dbReference type="PANTHER" id="PTHR43017">
    <property type="entry name" value="GALACTOSIDE O-ACETYLTRANSFERASE"/>
    <property type="match status" value="1"/>
</dbReference>
<proteinExistence type="inferred from homology"/>
<evidence type="ECO:0000256" key="1">
    <source>
        <dbReference type="ARBA" id="ARBA00022679"/>
    </source>
</evidence>
<protein>
    <recommendedName>
        <fullName evidence="3">Acetyltransferase</fullName>
        <ecNumber evidence="3">2.3.1.-</ecNumber>
    </recommendedName>
</protein>
<dbReference type="HOGENOM" id="CLU_051638_3_2_9"/>
<dbReference type="PANTHER" id="PTHR43017:SF1">
    <property type="entry name" value="ACETYLTRANSFERASE YJL218W-RELATED"/>
    <property type="match status" value="1"/>
</dbReference>
<dbReference type="SUPFAM" id="SSF51161">
    <property type="entry name" value="Trimeric LpxA-like enzymes"/>
    <property type="match status" value="1"/>
</dbReference>
<comment type="similarity">
    <text evidence="3">Belongs to the transferase hexapeptide repeat family.</text>
</comment>
<dbReference type="EC" id="2.3.1.-" evidence="3"/>
<evidence type="ECO:0000313" key="4">
    <source>
        <dbReference type="EMBL" id="EKY28416.1"/>
    </source>
</evidence>
<accession>L1QKF4</accession>
<dbReference type="InterPro" id="IPR011004">
    <property type="entry name" value="Trimer_LpxA-like_sf"/>
</dbReference>